<proteinExistence type="predicted"/>
<evidence type="ECO:0000313" key="1">
    <source>
        <dbReference type="Proteomes" id="UP000887561"/>
    </source>
</evidence>
<dbReference type="Proteomes" id="UP000887561">
    <property type="component" value="Unplaced"/>
</dbReference>
<evidence type="ECO:0000313" key="2">
    <source>
        <dbReference type="WBParaSite" id="scaffold47959_cov473.g24771"/>
    </source>
</evidence>
<dbReference type="AlphaFoldDB" id="A0A915MTV3"/>
<dbReference type="WBParaSite" id="scaffold47959_cov473.g24771">
    <property type="protein sequence ID" value="scaffold47959_cov473.g24771"/>
    <property type="gene ID" value="scaffold47959_cov473.g24771"/>
</dbReference>
<protein>
    <submittedName>
        <fullName evidence="2">Uncharacterized protein</fullName>
    </submittedName>
</protein>
<accession>A0A915MTV3</accession>
<sequence length="114" mass="12668">LNKRAGFFKEMKKEQNTNTVQGKKQLVDDALLPTAVRPFPRRVVSASLGNNHSGVLLENGHVHLFGLNSYGELGTGSTLPFCDSSRPVKALINKACLVKFDFSIKMNYLAFNLW</sequence>
<name>A0A915MTV3_MELJA</name>
<dbReference type="InterPro" id="IPR009091">
    <property type="entry name" value="RCC1/BLIP-II"/>
</dbReference>
<dbReference type="Gene3D" id="2.130.10.30">
    <property type="entry name" value="Regulator of chromosome condensation 1/beta-lactamase-inhibitor protein II"/>
    <property type="match status" value="1"/>
</dbReference>
<dbReference type="SUPFAM" id="SSF50985">
    <property type="entry name" value="RCC1/BLIP-II"/>
    <property type="match status" value="1"/>
</dbReference>
<keyword evidence="1" id="KW-1185">Reference proteome</keyword>
<organism evidence="1 2">
    <name type="scientific">Meloidogyne javanica</name>
    <name type="common">Root-knot nematode worm</name>
    <dbReference type="NCBI Taxonomy" id="6303"/>
    <lineage>
        <taxon>Eukaryota</taxon>
        <taxon>Metazoa</taxon>
        <taxon>Ecdysozoa</taxon>
        <taxon>Nematoda</taxon>
        <taxon>Chromadorea</taxon>
        <taxon>Rhabditida</taxon>
        <taxon>Tylenchina</taxon>
        <taxon>Tylenchomorpha</taxon>
        <taxon>Tylenchoidea</taxon>
        <taxon>Meloidogynidae</taxon>
        <taxon>Meloidogyninae</taxon>
        <taxon>Meloidogyne</taxon>
        <taxon>Meloidogyne incognita group</taxon>
    </lineage>
</organism>
<reference evidence="2" key="1">
    <citation type="submission" date="2022-11" db="UniProtKB">
        <authorList>
            <consortium name="WormBaseParasite"/>
        </authorList>
    </citation>
    <scope>IDENTIFICATION</scope>
</reference>